<dbReference type="Gene3D" id="3.30.70.1070">
    <property type="entry name" value="Sporulation related repeat"/>
    <property type="match status" value="1"/>
</dbReference>
<feature type="signal peptide" evidence="9">
    <location>
        <begin position="1"/>
        <end position="18"/>
    </location>
</feature>
<keyword evidence="4" id="KW-0133">Cell shape</keyword>
<feature type="region of interest" description="Disordered" evidence="8">
    <location>
        <begin position="381"/>
        <end position="422"/>
    </location>
</feature>
<dbReference type="SUPFAM" id="SSF56601">
    <property type="entry name" value="beta-lactamase/transpeptidase-like"/>
    <property type="match status" value="1"/>
</dbReference>
<evidence type="ECO:0000256" key="7">
    <source>
        <dbReference type="RuleBase" id="RU004016"/>
    </source>
</evidence>
<keyword evidence="3" id="KW-0378">Hydrolase</keyword>
<evidence type="ECO:0000259" key="10">
    <source>
        <dbReference type="PROSITE" id="PS51724"/>
    </source>
</evidence>
<dbReference type="Gene3D" id="3.40.710.10">
    <property type="entry name" value="DD-peptidase/beta-lactamase superfamily"/>
    <property type="match status" value="1"/>
</dbReference>
<protein>
    <recommendedName>
        <fullName evidence="10">SPOR domain-containing protein</fullName>
    </recommendedName>
</protein>
<evidence type="ECO:0000256" key="2">
    <source>
        <dbReference type="ARBA" id="ARBA00022729"/>
    </source>
</evidence>
<sequence>MRGLSVVMRSVSSGAVLASRSLPAAIAAAAVLAALTVPADARRGHKHARGGGYNPPYAAMVVDVKSGRVLHAVNEDSLRHPASITKVMTLYMLFEQMERGRFALDSDLTVSARAAAMAPSKLGFRPGATISVEDAIKAIVTKSANDVACAIGENIAGSEERFAELMTAKARALGMSRTNFANASGLPDADQVTTARDLTVLARAIQDRFPRYYKYFQTRSFAFRGRVIGNHNRLLGNVQGVDGIKTGYTRDSGFNLMTAAKSDDRQIVAIVLGGKSGASRDRIMADLVRANLPRAYAGARQTAPTTEIAERTRPAVVADAVSRTRTQVASAEEDVETTASTGGAEPLDILPGRAGTTTPGSAAGRAALPKAAQAYAASAAPSPFPAPAARSPSGKTEARLASVDAPAKTDPAKAEAPKALASGPRVVPTPWVIQLGAMDDEDKARSMLSQARAQAGGALAKAAPYTVKVEHGGATLYRARFSGFSEQDTAQDACKALKRSGFNCFATRS</sequence>
<name>A0ABQ4SX80_9HYPH</name>
<dbReference type="InterPro" id="IPR001967">
    <property type="entry name" value="Peptidase_S11_N"/>
</dbReference>
<dbReference type="SUPFAM" id="SSF110997">
    <property type="entry name" value="Sporulation related repeat"/>
    <property type="match status" value="1"/>
</dbReference>
<keyword evidence="2 9" id="KW-0732">Signal</keyword>
<accession>A0ABQ4SX80</accession>
<proteinExistence type="inferred from homology"/>
<reference evidence="11" key="1">
    <citation type="journal article" date="2021" name="Front. Microbiol.">
        <title>Comprehensive Comparative Genomics and Phenotyping of Methylobacterium Species.</title>
        <authorList>
            <person name="Alessa O."/>
            <person name="Ogura Y."/>
            <person name="Fujitani Y."/>
            <person name="Takami H."/>
            <person name="Hayashi T."/>
            <person name="Sahin N."/>
            <person name="Tani A."/>
        </authorList>
    </citation>
    <scope>NUCLEOTIDE SEQUENCE</scope>
    <source>
        <strain evidence="11">LMG 23639</strain>
    </source>
</reference>
<dbReference type="PRINTS" id="PR00725">
    <property type="entry name" value="DADACBPTASE1"/>
</dbReference>
<feature type="domain" description="SPOR" evidence="10">
    <location>
        <begin position="425"/>
        <end position="509"/>
    </location>
</feature>
<evidence type="ECO:0000256" key="4">
    <source>
        <dbReference type="ARBA" id="ARBA00022960"/>
    </source>
</evidence>
<feature type="region of interest" description="Disordered" evidence="8">
    <location>
        <begin position="323"/>
        <end position="363"/>
    </location>
</feature>
<dbReference type="PANTHER" id="PTHR21581:SF6">
    <property type="entry name" value="TRAFFICKING PROTEIN PARTICLE COMPLEX SUBUNIT 12"/>
    <property type="match status" value="1"/>
</dbReference>
<gene>
    <name evidence="11" type="ORF">AOPFMNJM_3037</name>
</gene>
<dbReference type="PROSITE" id="PS51724">
    <property type="entry name" value="SPOR"/>
    <property type="match status" value="1"/>
</dbReference>
<organism evidence="11 12">
    <name type="scientific">Methylobacterium jeotgali</name>
    <dbReference type="NCBI Taxonomy" id="381630"/>
    <lineage>
        <taxon>Bacteria</taxon>
        <taxon>Pseudomonadati</taxon>
        <taxon>Pseudomonadota</taxon>
        <taxon>Alphaproteobacteria</taxon>
        <taxon>Hyphomicrobiales</taxon>
        <taxon>Methylobacteriaceae</taxon>
        <taxon>Methylobacterium</taxon>
    </lineage>
</organism>
<keyword evidence="5" id="KW-0573">Peptidoglycan synthesis</keyword>
<evidence type="ECO:0000256" key="9">
    <source>
        <dbReference type="SAM" id="SignalP"/>
    </source>
</evidence>
<dbReference type="Pfam" id="PF00768">
    <property type="entry name" value="Peptidase_S11"/>
    <property type="match status" value="1"/>
</dbReference>
<dbReference type="InterPro" id="IPR036680">
    <property type="entry name" value="SPOR-like_sf"/>
</dbReference>
<reference evidence="11" key="2">
    <citation type="submission" date="2021-08" db="EMBL/GenBank/DDBJ databases">
        <authorList>
            <person name="Tani A."/>
            <person name="Ola A."/>
            <person name="Ogura Y."/>
            <person name="Katsura K."/>
            <person name="Hayashi T."/>
        </authorList>
    </citation>
    <scope>NUCLEOTIDE SEQUENCE</scope>
    <source>
        <strain evidence="11">LMG 23639</strain>
    </source>
</reference>
<evidence type="ECO:0000313" key="12">
    <source>
        <dbReference type="Proteomes" id="UP001055102"/>
    </source>
</evidence>
<evidence type="ECO:0000256" key="3">
    <source>
        <dbReference type="ARBA" id="ARBA00022801"/>
    </source>
</evidence>
<dbReference type="InterPro" id="IPR012338">
    <property type="entry name" value="Beta-lactam/transpept-like"/>
</dbReference>
<dbReference type="Pfam" id="PF05036">
    <property type="entry name" value="SPOR"/>
    <property type="match status" value="1"/>
</dbReference>
<feature type="chain" id="PRO_5045672359" description="SPOR domain-containing protein" evidence="9">
    <location>
        <begin position="19"/>
        <end position="509"/>
    </location>
</feature>
<evidence type="ECO:0000256" key="8">
    <source>
        <dbReference type="SAM" id="MobiDB-lite"/>
    </source>
</evidence>
<dbReference type="InterPro" id="IPR018044">
    <property type="entry name" value="Peptidase_S11"/>
</dbReference>
<feature type="compositionally biased region" description="Low complexity" evidence="8">
    <location>
        <begin position="381"/>
        <end position="393"/>
    </location>
</feature>
<dbReference type="PANTHER" id="PTHR21581">
    <property type="entry name" value="D-ALANYL-D-ALANINE CARBOXYPEPTIDASE"/>
    <property type="match status" value="1"/>
</dbReference>
<comment type="similarity">
    <text evidence="1 7">Belongs to the peptidase S11 family.</text>
</comment>
<keyword evidence="12" id="KW-1185">Reference proteome</keyword>
<dbReference type="EMBL" id="BPQR01000051">
    <property type="protein sequence ID" value="GJE07707.1"/>
    <property type="molecule type" value="Genomic_DNA"/>
</dbReference>
<evidence type="ECO:0000256" key="6">
    <source>
        <dbReference type="ARBA" id="ARBA00023316"/>
    </source>
</evidence>
<evidence type="ECO:0000256" key="5">
    <source>
        <dbReference type="ARBA" id="ARBA00022984"/>
    </source>
</evidence>
<keyword evidence="6" id="KW-0961">Cell wall biogenesis/degradation</keyword>
<evidence type="ECO:0000313" key="11">
    <source>
        <dbReference type="EMBL" id="GJE07707.1"/>
    </source>
</evidence>
<dbReference type="Proteomes" id="UP001055102">
    <property type="component" value="Unassembled WGS sequence"/>
</dbReference>
<evidence type="ECO:0000256" key="1">
    <source>
        <dbReference type="ARBA" id="ARBA00007164"/>
    </source>
</evidence>
<dbReference type="InterPro" id="IPR007730">
    <property type="entry name" value="SPOR-like_dom"/>
</dbReference>
<comment type="caution">
    <text evidence="11">The sequence shown here is derived from an EMBL/GenBank/DDBJ whole genome shotgun (WGS) entry which is preliminary data.</text>
</comment>